<dbReference type="EMBL" id="CP123751">
    <property type="protein sequence ID" value="WHQ80693.1"/>
    <property type="molecule type" value="Genomic_DNA"/>
</dbReference>
<dbReference type="InterPro" id="IPR011114">
    <property type="entry name" value="RuvA_C"/>
</dbReference>
<evidence type="ECO:0000259" key="7">
    <source>
        <dbReference type="SMART" id="SM00278"/>
    </source>
</evidence>
<keyword evidence="8" id="KW-0378">Hydrolase</keyword>
<evidence type="ECO:0000313" key="9">
    <source>
        <dbReference type="Proteomes" id="UP001238155"/>
    </source>
</evidence>
<comment type="subcellular location">
    <subcellularLocation>
        <location evidence="6">Cytoplasm</location>
    </subcellularLocation>
</comment>
<evidence type="ECO:0000256" key="3">
    <source>
        <dbReference type="ARBA" id="ARBA00023125"/>
    </source>
</evidence>
<evidence type="ECO:0000313" key="8">
    <source>
        <dbReference type="EMBL" id="WHQ80693.1"/>
    </source>
</evidence>
<keyword evidence="5 6" id="KW-0234">DNA repair</keyword>
<evidence type="ECO:0000256" key="2">
    <source>
        <dbReference type="ARBA" id="ARBA00022763"/>
    </source>
</evidence>
<dbReference type="Pfam" id="PF01330">
    <property type="entry name" value="RuvA_N"/>
    <property type="match status" value="1"/>
</dbReference>
<evidence type="ECO:0000256" key="4">
    <source>
        <dbReference type="ARBA" id="ARBA00023172"/>
    </source>
</evidence>
<dbReference type="InterPro" id="IPR000085">
    <property type="entry name" value="RuvA"/>
</dbReference>
<dbReference type="SUPFAM" id="SSF50249">
    <property type="entry name" value="Nucleic acid-binding proteins"/>
    <property type="match status" value="1"/>
</dbReference>
<keyword evidence="1 6" id="KW-0963">Cytoplasm</keyword>
<dbReference type="GO" id="GO:0016787">
    <property type="term" value="F:hydrolase activity"/>
    <property type="evidence" value="ECO:0007669"/>
    <property type="project" value="UniProtKB-KW"/>
</dbReference>
<dbReference type="GO" id="GO:0005737">
    <property type="term" value="C:cytoplasm"/>
    <property type="evidence" value="ECO:0007669"/>
    <property type="project" value="UniProtKB-SubCell"/>
</dbReference>
<evidence type="ECO:0000256" key="1">
    <source>
        <dbReference type="ARBA" id="ARBA00022490"/>
    </source>
</evidence>
<name>A0AAJ6K590_9LACO</name>
<dbReference type="SUPFAM" id="SSF47781">
    <property type="entry name" value="RuvA domain 2-like"/>
    <property type="match status" value="1"/>
</dbReference>
<dbReference type="GO" id="GO:0009378">
    <property type="term" value="F:four-way junction helicase activity"/>
    <property type="evidence" value="ECO:0007669"/>
    <property type="project" value="InterPro"/>
</dbReference>
<keyword evidence="2 6" id="KW-0227">DNA damage</keyword>
<sequence length="201" mass="22807">MYEYIIGTIVKVTPRYIVVERDQMGYLVFVANPFRYQVDLERQQKIYLHQAVRETEIMLYGFVDEAEKQLFLKLLNVSGIGPKSALAILASENHSGLINAIEQEDDGYLTNFPGIGKKTAKQIILDLKGKLNDLDQTKLVGQQGIELTTTEQPYLQEAIEALTALGYTKTEIKRVAKKLENYTGDSTDAYLRQGLRLIMKK</sequence>
<evidence type="ECO:0000256" key="6">
    <source>
        <dbReference type="HAMAP-Rule" id="MF_00031"/>
    </source>
</evidence>
<dbReference type="HAMAP" id="MF_00031">
    <property type="entry name" value="DNA_HJ_migration_RuvA"/>
    <property type="match status" value="1"/>
</dbReference>
<dbReference type="InterPro" id="IPR010994">
    <property type="entry name" value="RuvA_2-like"/>
</dbReference>
<dbReference type="GO" id="GO:0006281">
    <property type="term" value="P:DNA repair"/>
    <property type="evidence" value="ECO:0007669"/>
    <property type="project" value="UniProtKB-UniRule"/>
</dbReference>
<dbReference type="Pfam" id="PF14520">
    <property type="entry name" value="HHH_5"/>
    <property type="match status" value="1"/>
</dbReference>
<dbReference type="GO" id="GO:0006310">
    <property type="term" value="P:DNA recombination"/>
    <property type="evidence" value="ECO:0007669"/>
    <property type="project" value="UniProtKB-UniRule"/>
</dbReference>
<dbReference type="SUPFAM" id="SSF46929">
    <property type="entry name" value="DNA helicase RuvA subunit, C-terminal domain"/>
    <property type="match status" value="1"/>
</dbReference>
<dbReference type="GO" id="GO:0005524">
    <property type="term" value="F:ATP binding"/>
    <property type="evidence" value="ECO:0007669"/>
    <property type="project" value="InterPro"/>
</dbReference>
<feature type="region of interest" description="Domain III" evidence="6">
    <location>
        <begin position="155"/>
        <end position="201"/>
    </location>
</feature>
<dbReference type="Gene3D" id="1.10.8.10">
    <property type="entry name" value="DNA helicase RuvA subunit, C-terminal domain"/>
    <property type="match status" value="1"/>
</dbReference>
<dbReference type="Pfam" id="PF07499">
    <property type="entry name" value="RuvA_C"/>
    <property type="match status" value="1"/>
</dbReference>
<feature type="domain" description="Helix-hairpin-helix DNA-binding motif class 1" evidence="7">
    <location>
        <begin position="72"/>
        <end position="91"/>
    </location>
</feature>
<comment type="function">
    <text evidence="6">The RuvA-RuvB-RuvC complex processes Holliday junction (HJ) DNA during genetic recombination and DNA repair, while the RuvA-RuvB complex plays an important role in the rescue of blocked DNA replication forks via replication fork reversal (RFR). RuvA specifically binds to HJ cruciform DNA, conferring on it an open structure. The RuvB hexamer acts as an ATP-dependent pump, pulling dsDNA into and through the RuvAB complex. HJ branch migration allows RuvC to scan DNA until it finds its consensus sequence, where it cleaves and resolves the cruciform DNA.</text>
</comment>
<comment type="domain">
    <text evidence="6">Has three domains with a flexible linker between the domains II and III and assumes an 'L' shape. Domain III is highly mobile and contacts RuvB.</text>
</comment>
<dbReference type="InterPro" id="IPR013849">
    <property type="entry name" value="DNA_helicase_Holl-junc_RuvA_I"/>
</dbReference>
<feature type="domain" description="Helix-hairpin-helix DNA-binding motif class 1" evidence="7">
    <location>
        <begin position="107"/>
        <end position="126"/>
    </location>
</feature>
<dbReference type="NCBIfam" id="TIGR00084">
    <property type="entry name" value="ruvA"/>
    <property type="match status" value="1"/>
</dbReference>
<evidence type="ECO:0000256" key="5">
    <source>
        <dbReference type="ARBA" id="ARBA00023204"/>
    </source>
</evidence>
<dbReference type="GeneID" id="61226130"/>
<comment type="similarity">
    <text evidence="6">Belongs to the RuvA family.</text>
</comment>
<dbReference type="Proteomes" id="UP001238155">
    <property type="component" value="Chromosome"/>
</dbReference>
<gene>
    <name evidence="6 8" type="primary">ruvA</name>
    <name evidence="8" type="ORF">QFF56_03135</name>
</gene>
<keyword evidence="4 6" id="KW-0233">DNA recombination</keyword>
<dbReference type="GO" id="GO:0009379">
    <property type="term" value="C:Holliday junction helicase complex"/>
    <property type="evidence" value="ECO:0007669"/>
    <property type="project" value="InterPro"/>
</dbReference>
<reference evidence="8" key="1">
    <citation type="submission" date="2023-04" db="EMBL/GenBank/DDBJ databases">
        <title>Four porcine-derived lactic acid bacteria strains analyses and their evaluation as potential probiotics based on genomics.</title>
        <authorList>
            <person name="Niu D."/>
        </authorList>
    </citation>
    <scope>NUCLEOTIDE SEQUENCE</scope>
    <source>
        <strain evidence="8">ZSB1</strain>
    </source>
</reference>
<protein>
    <recommendedName>
        <fullName evidence="6">Holliday junction branch migration complex subunit RuvA</fullName>
    </recommendedName>
</protein>
<dbReference type="CDD" id="cd14332">
    <property type="entry name" value="UBA_RuvA_C"/>
    <property type="match status" value="1"/>
</dbReference>
<dbReference type="Gene3D" id="1.10.150.20">
    <property type="entry name" value="5' to 3' exonuclease, C-terminal subdomain"/>
    <property type="match status" value="1"/>
</dbReference>
<organism evidence="8 9">
    <name type="scientific">Ligilactobacillus animalis</name>
    <dbReference type="NCBI Taxonomy" id="1605"/>
    <lineage>
        <taxon>Bacteria</taxon>
        <taxon>Bacillati</taxon>
        <taxon>Bacillota</taxon>
        <taxon>Bacilli</taxon>
        <taxon>Lactobacillales</taxon>
        <taxon>Lactobacillaceae</taxon>
        <taxon>Ligilactobacillus</taxon>
    </lineage>
</organism>
<dbReference type="InterPro" id="IPR012340">
    <property type="entry name" value="NA-bd_OB-fold"/>
</dbReference>
<accession>A0AAJ6K590</accession>
<dbReference type="GO" id="GO:0048476">
    <property type="term" value="C:Holliday junction resolvase complex"/>
    <property type="evidence" value="ECO:0007669"/>
    <property type="project" value="UniProtKB-UniRule"/>
</dbReference>
<comment type="subunit">
    <text evidence="6">Homotetramer. Forms an RuvA(8)-RuvB(12)-Holliday junction (HJ) complex. HJ DNA is sandwiched between 2 RuvA tetramers; dsDNA enters through RuvA and exits via RuvB. An RuvB hexamer assembles on each DNA strand where it exits the tetramer. Each RuvB hexamer is contacted by two RuvA subunits (via domain III) on 2 adjacent RuvB subunits; this complex drives branch migration. In the full resolvosome a probable DNA-RuvA(4)-RuvB(12)-RuvC(2) complex forms which resolves the HJ.</text>
</comment>
<proteinExistence type="inferred from homology"/>
<dbReference type="GO" id="GO:0000400">
    <property type="term" value="F:four-way junction DNA binding"/>
    <property type="evidence" value="ECO:0007669"/>
    <property type="project" value="UniProtKB-UniRule"/>
</dbReference>
<dbReference type="InterPro" id="IPR003583">
    <property type="entry name" value="Hlx-hairpin-Hlx_DNA-bd_motif"/>
</dbReference>
<dbReference type="InterPro" id="IPR036267">
    <property type="entry name" value="RuvA_C_sf"/>
</dbReference>
<keyword evidence="3 6" id="KW-0238">DNA-binding</keyword>
<dbReference type="SMART" id="SM00278">
    <property type="entry name" value="HhH1"/>
    <property type="match status" value="2"/>
</dbReference>
<comment type="caution">
    <text evidence="6">Lacks conserved residue(s) required for the propagation of feature annotation.</text>
</comment>
<dbReference type="Gene3D" id="2.40.50.140">
    <property type="entry name" value="Nucleic acid-binding proteins"/>
    <property type="match status" value="1"/>
</dbReference>
<dbReference type="AlphaFoldDB" id="A0AAJ6K590"/>
<dbReference type="RefSeq" id="WP_066023778.1">
    <property type="nucleotide sequence ID" value="NZ_CABIZJ010000003.1"/>
</dbReference>